<dbReference type="Pfam" id="PF00990">
    <property type="entry name" value="GGDEF"/>
    <property type="match status" value="1"/>
</dbReference>
<keyword evidence="3" id="KW-0408">Iron</keyword>
<dbReference type="GO" id="GO:0003824">
    <property type="term" value="F:catalytic activity"/>
    <property type="evidence" value="ECO:0007669"/>
    <property type="project" value="UniProtKB-ARBA"/>
</dbReference>
<sequence>MKIALSVLNALSLPAFVLDTEHKVVVWNAPCELLTGIPARDVVGTRDHWRGFYDDPRPCMADLVLDSMLDEASRYYSRHEQTEFAIEVLQDITHHQEAEDQLKLSASVFENSLEGIIITGADNRAISVNKALESLTGYRRDEIIGRNPKMFASNRLPDSFYRKMWKTLARLGYWQGEIWNKKKTGEEYLVRVHLSAVKTGANVTNYIGLLSDITESNRVMEKMEHMAHHDFLTGLPNRSLLEDRLRQALARAVRNRSKFAVMFIDLDKFKAVNDTLGHHIGDALLKEVTRRIQGCLRASDTVSRQGGDEFVLLLEDIGDEADITHTARKLLAAIGSSCHLDGHVVTVTPSIGISLFPTDGLSVTDLLSHSDAAMYHAKNQGRNNFQFFTERINARALETLMVENGLRKAIPDGLLLHYQPQLCLVSKSVHGAEALVRWSHPDLGLISPARFIPIAEESGLICEIGEWVLREACRVMRSTGINMSVNLSPMQLTQSDIVAKVIEALDGMAGYRLTLEITESAFINDFEKTKTTLLALKKIGVNLALDDFGTGYSSLSYLYQLPFDFLKIDQSFISEPKNSPIVLAILEMCNKLNIMTVAEGVESPEQVAFLEANGCDVIQGYYFSRPLPLQTLTGFAQNPPYQVSSKPRVKKLAEEDSNPMLAWSFTYETGHAGIDSQHREILRILDRLDFSARSVDDGTNSRNVMKALIDFVIDHFSYEEKLMHDHGYPWANEHHAEHLDLVETLASYDLQLKANAQVSPSQLTTSLHTWLMHHILASDKKLGEYLSKHSEPGSESDASDPMQEFTTSWCGFASDGPLMPSD</sequence>
<dbReference type="SUPFAM" id="SSF55785">
    <property type="entry name" value="PYP-like sensor domain (PAS domain)"/>
    <property type="match status" value="2"/>
</dbReference>
<evidence type="ECO:0000256" key="2">
    <source>
        <dbReference type="ARBA" id="ARBA00022723"/>
    </source>
</evidence>
<dbReference type="InterPro" id="IPR035919">
    <property type="entry name" value="EAL_sf"/>
</dbReference>
<dbReference type="InterPro" id="IPR029787">
    <property type="entry name" value="Nucleotide_cyclase"/>
</dbReference>
<dbReference type="CDD" id="cd01949">
    <property type="entry name" value="GGDEF"/>
    <property type="match status" value="1"/>
</dbReference>
<name>A0A1A8Y1Q6_9RHOO</name>
<dbReference type="SMART" id="SM00267">
    <property type="entry name" value="GGDEF"/>
    <property type="match status" value="1"/>
</dbReference>
<dbReference type="AlphaFoldDB" id="A0A1A8Y1Q6"/>
<evidence type="ECO:0000259" key="5">
    <source>
        <dbReference type="PROSITE" id="PS50112"/>
    </source>
</evidence>
<accession>A0A1A8Y1Q6</accession>
<dbReference type="InterPro" id="IPR043128">
    <property type="entry name" value="Rev_trsase/Diguanyl_cyclase"/>
</dbReference>
<dbReference type="PROSITE" id="PS50883">
    <property type="entry name" value="EAL"/>
    <property type="match status" value="1"/>
</dbReference>
<dbReference type="PANTHER" id="PTHR44757">
    <property type="entry name" value="DIGUANYLATE CYCLASE DGCP"/>
    <property type="match status" value="1"/>
</dbReference>
<dbReference type="NCBIfam" id="NF033749">
    <property type="entry name" value="bact_hemeryth"/>
    <property type="match status" value="1"/>
</dbReference>
<dbReference type="RefSeq" id="WP_186411905.1">
    <property type="nucleotide sequence ID" value="NZ_FLQY01000335.1"/>
</dbReference>
<proteinExistence type="inferred from homology"/>
<feature type="domain" description="EAL" evidence="6">
    <location>
        <begin position="399"/>
        <end position="640"/>
    </location>
</feature>
<evidence type="ECO:0000256" key="4">
    <source>
        <dbReference type="SAM" id="MobiDB-lite"/>
    </source>
</evidence>
<dbReference type="CDD" id="cd01948">
    <property type="entry name" value="EAL"/>
    <property type="match status" value="1"/>
</dbReference>
<dbReference type="Gene3D" id="1.20.120.50">
    <property type="entry name" value="Hemerythrin-like"/>
    <property type="match status" value="1"/>
</dbReference>
<evidence type="ECO:0000313" key="8">
    <source>
        <dbReference type="EMBL" id="SBT10298.1"/>
    </source>
</evidence>
<dbReference type="Pfam" id="PF00563">
    <property type="entry name" value="EAL"/>
    <property type="match status" value="1"/>
</dbReference>
<dbReference type="SUPFAM" id="SSF141868">
    <property type="entry name" value="EAL domain-like"/>
    <property type="match status" value="1"/>
</dbReference>
<feature type="domain" description="PAS" evidence="5">
    <location>
        <begin position="101"/>
        <end position="147"/>
    </location>
</feature>
<dbReference type="InterPro" id="IPR052155">
    <property type="entry name" value="Biofilm_reg_signaling"/>
</dbReference>
<dbReference type="Gene3D" id="3.20.20.450">
    <property type="entry name" value="EAL domain"/>
    <property type="match status" value="1"/>
</dbReference>
<evidence type="ECO:0000256" key="1">
    <source>
        <dbReference type="ARBA" id="ARBA00010587"/>
    </source>
</evidence>
<dbReference type="InterPro" id="IPR016131">
    <property type="entry name" value="Haemerythrin_Fe_BS"/>
</dbReference>
<dbReference type="PROSITE" id="PS50112">
    <property type="entry name" value="PAS"/>
    <property type="match status" value="2"/>
</dbReference>
<dbReference type="PANTHER" id="PTHR44757:SF2">
    <property type="entry name" value="BIOFILM ARCHITECTURE MAINTENANCE PROTEIN MBAA"/>
    <property type="match status" value="1"/>
</dbReference>
<keyword evidence="2" id="KW-0479">Metal-binding</keyword>
<comment type="similarity">
    <text evidence="1">Belongs to the hemerythrin family.</text>
</comment>
<dbReference type="CDD" id="cd12107">
    <property type="entry name" value="Hemerythrin"/>
    <property type="match status" value="1"/>
</dbReference>
<dbReference type="SMART" id="SM00052">
    <property type="entry name" value="EAL"/>
    <property type="match status" value="1"/>
</dbReference>
<dbReference type="InterPro" id="IPR035965">
    <property type="entry name" value="PAS-like_dom_sf"/>
</dbReference>
<organism evidence="8 9">
    <name type="scientific">Candidatus Propionivibrio aalborgensis</name>
    <dbReference type="NCBI Taxonomy" id="1860101"/>
    <lineage>
        <taxon>Bacteria</taxon>
        <taxon>Pseudomonadati</taxon>
        <taxon>Pseudomonadota</taxon>
        <taxon>Betaproteobacteria</taxon>
        <taxon>Rhodocyclales</taxon>
        <taxon>Rhodocyclaceae</taxon>
        <taxon>Propionivibrio</taxon>
    </lineage>
</organism>
<dbReference type="InterPro" id="IPR000014">
    <property type="entry name" value="PAS"/>
</dbReference>
<dbReference type="NCBIfam" id="TIGR02481">
    <property type="entry name" value="hemeryth_dom"/>
    <property type="match status" value="1"/>
</dbReference>
<evidence type="ECO:0000259" key="7">
    <source>
        <dbReference type="PROSITE" id="PS50887"/>
    </source>
</evidence>
<feature type="domain" description="PAS" evidence="5">
    <location>
        <begin position="7"/>
        <end position="72"/>
    </location>
</feature>
<dbReference type="CDD" id="cd00130">
    <property type="entry name" value="PAS"/>
    <property type="match status" value="1"/>
</dbReference>
<dbReference type="InterPro" id="IPR035938">
    <property type="entry name" value="Hemerythrin-like_sf"/>
</dbReference>
<dbReference type="PROSITE" id="PS50887">
    <property type="entry name" value="GGDEF"/>
    <property type="match status" value="1"/>
</dbReference>
<dbReference type="InterPro" id="IPR012827">
    <property type="entry name" value="Hemerythrin_metal-bd"/>
</dbReference>
<feature type="domain" description="GGDEF" evidence="7">
    <location>
        <begin position="257"/>
        <end position="390"/>
    </location>
</feature>
<dbReference type="NCBIfam" id="TIGR00229">
    <property type="entry name" value="sensory_box"/>
    <property type="match status" value="1"/>
</dbReference>
<dbReference type="Pfam" id="PF13426">
    <property type="entry name" value="PAS_9"/>
    <property type="match status" value="1"/>
</dbReference>
<dbReference type="InterPro" id="IPR000160">
    <property type="entry name" value="GGDEF_dom"/>
</dbReference>
<dbReference type="Pfam" id="PF01814">
    <property type="entry name" value="Hemerythrin"/>
    <property type="match status" value="1"/>
</dbReference>
<keyword evidence="9" id="KW-1185">Reference proteome</keyword>
<dbReference type="SMART" id="SM00091">
    <property type="entry name" value="PAS"/>
    <property type="match status" value="2"/>
</dbReference>
<dbReference type="FunFam" id="3.30.70.270:FF:000001">
    <property type="entry name" value="Diguanylate cyclase domain protein"/>
    <property type="match status" value="1"/>
</dbReference>
<protein>
    <submittedName>
        <fullName evidence="8">PAS domain S-box/diguanylate cyclase (GGDEF) domain-containing protein (Modular protein)</fullName>
    </submittedName>
</protein>
<reference evidence="8 9" key="1">
    <citation type="submission" date="2016-06" db="EMBL/GenBank/DDBJ databases">
        <authorList>
            <person name="Kjaerup R.B."/>
            <person name="Dalgaard T.S."/>
            <person name="Juul-Madsen H.R."/>
        </authorList>
    </citation>
    <scope>NUCLEOTIDE SEQUENCE [LARGE SCALE GENOMIC DNA]</scope>
    <source>
        <strain evidence="8">2</strain>
    </source>
</reference>
<dbReference type="PROSITE" id="PS00550">
    <property type="entry name" value="HEMERYTHRINS"/>
    <property type="match status" value="1"/>
</dbReference>
<dbReference type="Gene3D" id="3.30.450.20">
    <property type="entry name" value="PAS domain"/>
    <property type="match status" value="2"/>
</dbReference>
<evidence type="ECO:0000256" key="3">
    <source>
        <dbReference type="ARBA" id="ARBA00023004"/>
    </source>
</evidence>
<evidence type="ECO:0000259" key="6">
    <source>
        <dbReference type="PROSITE" id="PS50883"/>
    </source>
</evidence>
<dbReference type="InterPro" id="IPR001633">
    <property type="entry name" value="EAL_dom"/>
</dbReference>
<dbReference type="EMBL" id="FLQY01000335">
    <property type="protein sequence ID" value="SBT10298.1"/>
    <property type="molecule type" value="Genomic_DNA"/>
</dbReference>
<evidence type="ECO:0000313" key="9">
    <source>
        <dbReference type="Proteomes" id="UP000199600"/>
    </source>
</evidence>
<feature type="region of interest" description="Disordered" evidence="4">
    <location>
        <begin position="786"/>
        <end position="822"/>
    </location>
</feature>
<dbReference type="SUPFAM" id="SSF47188">
    <property type="entry name" value="Hemerythrin-like"/>
    <property type="match status" value="1"/>
</dbReference>
<dbReference type="Gene3D" id="3.30.70.270">
    <property type="match status" value="1"/>
</dbReference>
<dbReference type="GO" id="GO:0046872">
    <property type="term" value="F:metal ion binding"/>
    <property type="evidence" value="ECO:0007669"/>
    <property type="project" value="UniProtKB-KW"/>
</dbReference>
<dbReference type="InterPro" id="IPR012312">
    <property type="entry name" value="Hemerythrin-like"/>
</dbReference>
<dbReference type="Proteomes" id="UP000199600">
    <property type="component" value="Unassembled WGS sequence"/>
</dbReference>
<gene>
    <name evidence="8" type="ORF">PROAA_400009</name>
</gene>
<dbReference type="NCBIfam" id="TIGR00254">
    <property type="entry name" value="GGDEF"/>
    <property type="match status" value="1"/>
</dbReference>
<dbReference type="SUPFAM" id="SSF55073">
    <property type="entry name" value="Nucleotide cyclase"/>
    <property type="match status" value="1"/>
</dbReference>